<dbReference type="InterPro" id="IPR019594">
    <property type="entry name" value="Glu/Gly-bd"/>
</dbReference>
<protein>
    <recommendedName>
        <fullName evidence="12">Ionotropic glutamate receptor L-glutamate and glycine-binding domain-containing protein</fullName>
    </recommendedName>
</protein>
<keyword evidence="2" id="KW-0813">Transport</keyword>
<comment type="caution">
    <text evidence="13">The sequence shown here is derived from an EMBL/GenBank/DDBJ whole genome shotgun (WGS) entry which is preliminary data.</text>
</comment>
<keyword evidence="8" id="KW-0325">Glycoprotein</keyword>
<dbReference type="Proteomes" id="UP000796761">
    <property type="component" value="Unassembled WGS sequence"/>
</dbReference>
<evidence type="ECO:0000256" key="6">
    <source>
        <dbReference type="ARBA" id="ARBA00023136"/>
    </source>
</evidence>
<dbReference type="GO" id="GO:0016020">
    <property type="term" value="C:membrane"/>
    <property type="evidence" value="ECO:0007669"/>
    <property type="project" value="UniProtKB-SubCell"/>
</dbReference>
<comment type="subcellular location">
    <subcellularLocation>
        <location evidence="1">Membrane</location>
        <topology evidence="1">Multi-pass membrane protein</topology>
    </subcellularLocation>
</comment>
<proteinExistence type="predicted"/>
<evidence type="ECO:0000256" key="3">
    <source>
        <dbReference type="ARBA" id="ARBA00022692"/>
    </source>
</evidence>
<keyword evidence="10" id="KW-0407">Ion channel</keyword>
<feature type="region of interest" description="Disordered" evidence="11">
    <location>
        <begin position="47"/>
        <end position="69"/>
    </location>
</feature>
<evidence type="ECO:0000256" key="8">
    <source>
        <dbReference type="ARBA" id="ARBA00023180"/>
    </source>
</evidence>
<keyword evidence="14" id="KW-1185">Reference proteome</keyword>
<dbReference type="OrthoDB" id="9205269at2759"/>
<evidence type="ECO:0000313" key="14">
    <source>
        <dbReference type="Proteomes" id="UP000796761"/>
    </source>
</evidence>
<dbReference type="EMBL" id="SWJQ01006502">
    <property type="protein sequence ID" value="TRZ05086.1"/>
    <property type="molecule type" value="Genomic_DNA"/>
</dbReference>
<keyword evidence="7" id="KW-0675">Receptor</keyword>
<evidence type="ECO:0000256" key="9">
    <source>
        <dbReference type="ARBA" id="ARBA00023286"/>
    </source>
</evidence>
<keyword evidence="5" id="KW-0406">Ion transport</keyword>
<evidence type="ECO:0000259" key="12">
    <source>
        <dbReference type="SMART" id="SM00918"/>
    </source>
</evidence>
<evidence type="ECO:0000256" key="1">
    <source>
        <dbReference type="ARBA" id="ARBA00004141"/>
    </source>
</evidence>
<feature type="domain" description="Ionotropic glutamate receptor L-glutamate and glycine-binding" evidence="12">
    <location>
        <begin position="1"/>
        <end position="41"/>
    </location>
</feature>
<evidence type="ECO:0000256" key="7">
    <source>
        <dbReference type="ARBA" id="ARBA00023170"/>
    </source>
</evidence>
<evidence type="ECO:0000256" key="10">
    <source>
        <dbReference type="ARBA" id="ARBA00023303"/>
    </source>
</evidence>
<gene>
    <name evidence="13" type="ORF">HGM15179_022021</name>
</gene>
<dbReference type="AlphaFoldDB" id="A0A8K1D768"/>
<evidence type="ECO:0000256" key="4">
    <source>
        <dbReference type="ARBA" id="ARBA00022989"/>
    </source>
</evidence>
<evidence type="ECO:0000256" key="11">
    <source>
        <dbReference type="SAM" id="MobiDB-lite"/>
    </source>
</evidence>
<reference evidence="13" key="1">
    <citation type="submission" date="2019-04" db="EMBL/GenBank/DDBJ databases">
        <title>Genome assembly of Zosterops borbonicus 15179.</title>
        <authorList>
            <person name="Leroy T."/>
            <person name="Anselmetti Y."/>
            <person name="Tilak M.-K."/>
            <person name="Nabholz B."/>
        </authorList>
    </citation>
    <scope>NUCLEOTIDE SEQUENCE</scope>
    <source>
        <strain evidence="13">HGM_15179</strain>
        <tissue evidence="13">Muscle</tissue>
    </source>
</reference>
<keyword evidence="9" id="KW-1071">Ligand-gated ion channel</keyword>
<keyword evidence="4" id="KW-1133">Transmembrane helix</keyword>
<dbReference type="SMART" id="SM00918">
    <property type="entry name" value="Lig_chan-Glu_bd"/>
    <property type="match status" value="1"/>
</dbReference>
<keyword evidence="3" id="KW-0812">Transmembrane</keyword>
<dbReference type="Pfam" id="PF10613">
    <property type="entry name" value="Lig_chan-Glu_bd"/>
    <property type="match status" value="1"/>
</dbReference>
<accession>A0A8K1D768</accession>
<keyword evidence="6" id="KW-0472">Membrane</keyword>
<name>A0A8K1D768_9PASS</name>
<evidence type="ECO:0000256" key="2">
    <source>
        <dbReference type="ARBA" id="ARBA00022448"/>
    </source>
</evidence>
<sequence>MLRELAALLKFRFHIKLVEDGLYGAPEPNGSWTGMVGELINRVRPWGDPKIPNPKGKWDTERKPHWKIP</sequence>
<evidence type="ECO:0000313" key="13">
    <source>
        <dbReference type="EMBL" id="TRZ05086.1"/>
    </source>
</evidence>
<evidence type="ECO:0000256" key="5">
    <source>
        <dbReference type="ARBA" id="ARBA00023065"/>
    </source>
</evidence>
<organism evidence="13 14">
    <name type="scientific">Zosterops borbonicus</name>
    <dbReference type="NCBI Taxonomy" id="364589"/>
    <lineage>
        <taxon>Eukaryota</taxon>
        <taxon>Metazoa</taxon>
        <taxon>Chordata</taxon>
        <taxon>Craniata</taxon>
        <taxon>Vertebrata</taxon>
        <taxon>Euteleostomi</taxon>
        <taxon>Archelosauria</taxon>
        <taxon>Archosauria</taxon>
        <taxon>Dinosauria</taxon>
        <taxon>Saurischia</taxon>
        <taxon>Theropoda</taxon>
        <taxon>Coelurosauria</taxon>
        <taxon>Aves</taxon>
        <taxon>Neognathae</taxon>
        <taxon>Neoaves</taxon>
        <taxon>Telluraves</taxon>
        <taxon>Australaves</taxon>
        <taxon>Passeriformes</taxon>
        <taxon>Sylvioidea</taxon>
        <taxon>Zosteropidae</taxon>
        <taxon>Zosterops</taxon>
    </lineage>
</organism>
<dbReference type="GO" id="GO:0015276">
    <property type="term" value="F:ligand-gated monoatomic ion channel activity"/>
    <property type="evidence" value="ECO:0007669"/>
    <property type="project" value="InterPro"/>
</dbReference>
<dbReference type="Gene3D" id="3.40.190.10">
    <property type="entry name" value="Periplasmic binding protein-like II"/>
    <property type="match status" value="1"/>
</dbReference>